<dbReference type="SUPFAM" id="SSF56349">
    <property type="entry name" value="DNA breaking-rejoining enzymes"/>
    <property type="match status" value="1"/>
</dbReference>
<dbReference type="GO" id="GO:0003677">
    <property type="term" value="F:DNA binding"/>
    <property type="evidence" value="ECO:0007669"/>
    <property type="project" value="InterPro"/>
</dbReference>
<feature type="domain" description="Tyr recombinase" evidence="3">
    <location>
        <begin position="224"/>
        <end position="445"/>
    </location>
</feature>
<comment type="caution">
    <text evidence="4">The sequence shown here is derived from an EMBL/GenBank/DDBJ whole genome shotgun (WGS) entry which is preliminary data.</text>
</comment>
<feature type="compositionally biased region" description="Low complexity" evidence="2">
    <location>
        <begin position="68"/>
        <end position="80"/>
    </location>
</feature>
<evidence type="ECO:0000256" key="1">
    <source>
        <dbReference type="ARBA" id="ARBA00023172"/>
    </source>
</evidence>
<evidence type="ECO:0000256" key="2">
    <source>
        <dbReference type="SAM" id="MobiDB-lite"/>
    </source>
</evidence>
<evidence type="ECO:0000313" key="5">
    <source>
        <dbReference type="Proteomes" id="UP000473525"/>
    </source>
</evidence>
<evidence type="ECO:0000259" key="3">
    <source>
        <dbReference type="PROSITE" id="PS51898"/>
    </source>
</evidence>
<protein>
    <submittedName>
        <fullName evidence="4">Tyrosine-type recombinase/integrase</fullName>
    </submittedName>
</protein>
<keyword evidence="5" id="KW-1185">Reference proteome</keyword>
<evidence type="ECO:0000313" key="4">
    <source>
        <dbReference type="EMBL" id="MVQ48700.1"/>
    </source>
</evidence>
<organism evidence="4 5">
    <name type="scientific">Nocardioides agri</name>
    <dbReference type="NCBI Taxonomy" id="2682843"/>
    <lineage>
        <taxon>Bacteria</taxon>
        <taxon>Bacillati</taxon>
        <taxon>Actinomycetota</taxon>
        <taxon>Actinomycetes</taxon>
        <taxon>Propionibacteriales</taxon>
        <taxon>Nocardioidaceae</taxon>
        <taxon>Nocardioides</taxon>
    </lineage>
</organism>
<dbReference type="Gene3D" id="1.10.443.10">
    <property type="entry name" value="Intergrase catalytic core"/>
    <property type="match status" value="1"/>
</dbReference>
<reference evidence="4 5" key="1">
    <citation type="submission" date="2019-12" db="EMBL/GenBank/DDBJ databases">
        <authorList>
            <person name="Huq M.A."/>
        </authorList>
    </citation>
    <scope>NUCLEOTIDE SEQUENCE [LARGE SCALE GENOMIC DNA]</scope>
    <source>
        <strain evidence="4 5">MAH-18</strain>
    </source>
</reference>
<dbReference type="InterPro" id="IPR002104">
    <property type="entry name" value="Integrase_catalytic"/>
</dbReference>
<feature type="region of interest" description="Disordered" evidence="2">
    <location>
        <begin position="68"/>
        <end position="93"/>
    </location>
</feature>
<gene>
    <name evidence="4" type="ORF">GON03_05860</name>
</gene>
<accession>A0A6L6XNM0</accession>
<keyword evidence="1" id="KW-0233">DNA recombination</keyword>
<dbReference type="EMBL" id="WSEK01000004">
    <property type="protein sequence ID" value="MVQ48700.1"/>
    <property type="molecule type" value="Genomic_DNA"/>
</dbReference>
<dbReference type="Proteomes" id="UP000473525">
    <property type="component" value="Unassembled WGS sequence"/>
</dbReference>
<dbReference type="GO" id="GO:0015074">
    <property type="term" value="P:DNA integration"/>
    <property type="evidence" value="ECO:0007669"/>
    <property type="project" value="InterPro"/>
</dbReference>
<sequence>MGRPLTGRIRPVATGWSADLPEATGSTRRARATFPGRDHAEAWLKDALAARRAGRPILRKPEWLAARTAATAGDTTEAPTSGTPHESTGDGAGTVSFRAAAEALLHERFTLSRRAGPDREVEQRRQADHLARYFEQRDLTPGTLTRAGYLDILCQWAGTIRGPLNRRQDPAAGGQLIGYAADVLRDHRRLLDDVLGYAWHVLDQPQLLRPDTVPTPTTQRPRKTPKRALTLAETAALAAELHAVHQFVVWLLRTTGLRISEGFGLHVGDVHPVPDGSGRGLLVVARQGGRMFLDRDVDGTITKKHEVGRTKTDQSVRLVPIPVALMALIQLVIEVFHTGPDGAVDPDARLIPDLTGAGSGQGSFGRGFATAAERAGLDVSSDLVDGCELPIPHDLRKAVGTEMAVADLPAWVRMRHLGHLAGTDVHHRHYLLDDPAAAPLLQVADALQGAIDAELPPSVAARLVVPTAVRCTTGNQPALAARADQIDAQLLEAGWLITPADAGTDLLDAEQVAAYLGLSVITARRYLRDGTLPSRPLPGGRADQRCAALADVEALRAALSAGTTMAELAEELGYGVSNLHQAAHRLGLPLERRGNITLVPEQTRAGLTAWVSRRRRLEADGYTHDQAAARLGVPVQTVRRLVTTGLLTALPTGTGERAYVTRSSVDRADLTAARGRRKRRTTARCNAA</sequence>
<dbReference type="RefSeq" id="WP_157341023.1">
    <property type="nucleotide sequence ID" value="NZ_WSEK01000004.1"/>
</dbReference>
<dbReference type="InterPro" id="IPR011010">
    <property type="entry name" value="DNA_brk_join_enz"/>
</dbReference>
<name>A0A6L6XNM0_9ACTN</name>
<dbReference type="GO" id="GO:0006310">
    <property type="term" value="P:DNA recombination"/>
    <property type="evidence" value="ECO:0007669"/>
    <property type="project" value="UniProtKB-KW"/>
</dbReference>
<dbReference type="PROSITE" id="PS51898">
    <property type="entry name" value="TYR_RECOMBINASE"/>
    <property type="match status" value="1"/>
</dbReference>
<dbReference type="AlphaFoldDB" id="A0A6L6XNM0"/>
<proteinExistence type="predicted"/>
<dbReference type="InterPro" id="IPR013762">
    <property type="entry name" value="Integrase-like_cat_sf"/>
</dbReference>